<dbReference type="InterPro" id="IPR005490">
    <property type="entry name" value="LD_TPept_cat_dom"/>
</dbReference>
<dbReference type="EMBL" id="JAUOZS010000001">
    <property type="protein sequence ID" value="MDT8900454.1"/>
    <property type="molecule type" value="Genomic_DNA"/>
</dbReference>
<evidence type="ECO:0000313" key="2">
    <source>
        <dbReference type="EMBL" id="MDT8900454.1"/>
    </source>
</evidence>
<comment type="caution">
    <text evidence="2">The sequence shown here is derived from an EMBL/GenBank/DDBJ whole genome shotgun (WGS) entry which is preliminary data.</text>
</comment>
<organism evidence="2 3">
    <name type="scientific">Anaeroselena agilis</name>
    <dbReference type="NCBI Taxonomy" id="3063788"/>
    <lineage>
        <taxon>Bacteria</taxon>
        <taxon>Bacillati</taxon>
        <taxon>Bacillota</taxon>
        <taxon>Negativicutes</taxon>
        <taxon>Acetonemataceae</taxon>
        <taxon>Anaeroselena</taxon>
    </lineage>
</organism>
<sequence>MSGVFRQQPDSLQRLERRTGQAVVVRSDGGETTVADFVAWERRGDEWQPFLAAAAVIGRSGFISAAGKHEGDGGTPTGVYPLSLVFGYSATAATGMPYRQITADDCWVDDPASPQYNTWVSGKPQAASWEKMLRADGLYRYGVVVEYNTRPVIAGKGSAIFVHLWRGPGEPTSGCVAVAEVDLLKLIAWLAPEKNPVIVIGD</sequence>
<gene>
    <name evidence="2" type="ORF">Q4T40_04250</name>
</gene>
<dbReference type="Proteomes" id="UP001254848">
    <property type="component" value="Unassembled WGS sequence"/>
</dbReference>
<evidence type="ECO:0000259" key="1">
    <source>
        <dbReference type="Pfam" id="PF03734"/>
    </source>
</evidence>
<protein>
    <submittedName>
        <fullName evidence="2">L,D-transpeptidase family protein</fullName>
    </submittedName>
</protein>
<dbReference type="Pfam" id="PF03734">
    <property type="entry name" value="YkuD"/>
    <property type="match status" value="1"/>
</dbReference>
<evidence type="ECO:0000313" key="3">
    <source>
        <dbReference type="Proteomes" id="UP001254848"/>
    </source>
</evidence>
<accession>A0ABU3NUF3</accession>
<dbReference type="PANTHER" id="PTHR38589:SF1">
    <property type="entry name" value="BLR0621 PROTEIN"/>
    <property type="match status" value="1"/>
</dbReference>
<feature type="domain" description="L,D-TPase catalytic" evidence="1">
    <location>
        <begin position="52"/>
        <end position="199"/>
    </location>
</feature>
<proteinExistence type="predicted"/>
<reference evidence="2 3" key="1">
    <citation type="submission" date="2023-07" db="EMBL/GenBank/DDBJ databases">
        <title>The novel representative of Negativicutes class, Anaeroselena agilis gen. nov. sp. nov.</title>
        <authorList>
            <person name="Prokofeva M.I."/>
            <person name="Elcheninov A.G."/>
            <person name="Klyukina A."/>
            <person name="Kublanov I.V."/>
            <person name="Frolov E.N."/>
            <person name="Podosokorskaya O.A."/>
        </authorList>
    </citation>
    <scope>NUCLEOTIDE SEQUENCE [LARGE SCALE GENOMIC DNA]</scope>
    <source>
        <strain evidence="2 3">4137-cl</strain>
    </source>
</reference>
<dbReference type="CDD" id="cd16913">
    <property type="entry name" value="YkuD_like"/>
    <property type="match status" value="1"/>
</dbReference>
<dbReference type="RefSeq" id="WP_413778999.1">
    <property type="nucleotide sequence ID" value="NZ_JAUOZS010000001.1"/>
</dbReference>
<keyword evidence="3" id="KW-1185">Reference proteome</keyword>
<dbReference type="PANTHER" id="PTHR38589">
    <property type="entry name" value="BLR0621 PROTEIN"/>
    <property type="match status" value="1"/>
</dbReference>
<name>A0ABU3NUF3_9FIRM</name>